<proteinExistence type="predicted"/>
<accession>A0A937A5H6</accession>
<dbReference type="AlphaFoldDB" id="A0A937A5H6"/>
<gene>
    <name evidence="1" type="ORF">JJQ60_17155</name>
</gene>
<protein>
    <submittedName>
        <fullName evidence="1">Uncharacterized protein</fullName>
    </submittedName>
</protein>
<dbReference type="RefSeq" id="WP_201923208.1">
    <property type="nucleotide sequence ID" value="NZ_BAABAX010000002.1"/>
</dbReference>
<keyword evidence="2" id="KW-1185">Reference proteome</keyword>
<evidence type="ECO:0000313" key="1">
    <source>
        <dbReference type="EMBL" id="MBL0685265.1"/>
    </source>
</evidence>
<sequence>MQRFPTIWVWGVLDNRNFLVFDTPNHRFGTQTDENFLSSIHVNYAFKLENHVNSSASTLGEVYRE</sequence>
<reference evidence="1" key="1">
    <citation type="submission" date="2021-01" db="EMBL/GenBank/DDBJ databases">
        <authorList>
            <person name="Zhong Y.L."/>
        </authorList>
    </citation>
    <scope>NUCLEOTIDE SEQUENCE</scope>
    <source>
        <strain evidence="1">KCTC 23302</strain>
    </source>
</reference>
<dbReference type="EMBL" id="JAERQJ010000008">
    <property type="protein sequence ID" value="MBL0685265.1"/>
    <property type="molecule type" value="Genomic_DNA"/>
</dbReference>
<name>A0A937A5H6_9FLAO</name>
<dbReference type="Proteomes" id="UP000651057">
    <property type="component" value="Unassembled WGS sequence"/>
</dbReference>
<comment type="caution">
    <text evidence="1">The sequence shown here is derived from an EMBL/GenBank/DDBJ whole genome shotgun (WGS) entry which is preliminary data.</text>
</comment>
<organism evidence="1 2">
    <name type="scientific">Aquimarina mytili</name>
    <dbReference type="NCBI Taxonomy" id="874423"/>
    <lineage>
        <taxon>Bacteria</taxon>
        <taxon>Pseudomonadati</taxon>
        <taxon>Bacteroidota</taxon>
        <taxon>Flavobacteriia</taxon>
        <taxon>Flavobacteriales</taxon>
        <taxon>Flavobacteriaceae</taxon>
        <taxon>Aquimarina</taxon>
    </lineage>
</organism>
<evidence type="ECO:0000313" key="2">
    <source>
        <dbReference type="Proteomes" id="UP000651057"/>
    </source>
</evidence>